<dbReference type="SUPFAM" id="SSF89796">
    <property type="entry name" value="CoA-transferase family III (CaiB/BaiF)"/>
    <property type="match status" value="1"/>
</dbReference>
<dbReference type="EMBL" id="PXYT01000029">
    <property type="protein sequence ID" value="PSR27115.1"/>
    <property type="molecule type" value="Genomic_DNA"/>
</dbReference>
<evidence type="ECO:0000256" key="1">
    <source>
        <dbReference type="ARBA" id="ARBA00022679"/>
    </source>
</evidence>
<dbReference type="InterPro" id="IPR044855">
    <property type="entry name" value="CoA-Trfase_III_dom3_sf"/>
</dbReference>
<dbReference type="Gene3D" id="3.40.50.10540">
    <property type="entry name" value="Crotonobetainyl-coa:carnitine coa-transferase, domain 1"/>
    <property type="match status" value="1"/>
</dbReference>
<dbReference type="InterPro" id="IPR023606">
    <property type="entry name" value="CoA-Trfase_III_dom_1_sf"/>
</dbReference>
<sequence>MTAPFEGLRIVDFTRILSGPYCTMFFGDMGAEVIKIEPPQGDDTRQWGPPFVGGESAYFLSVNRNKKSVVLDLKTEEGLKAIKQLIAQADVVVENFRPGTLDRLGLGFETLVSLNPHIILASISGFGQTGPYRDEPGYDVIAQGMGGMMSITGESGRPPVKPGLSLADVSAGMWAIIGILTAIHRRHSDPGPQWIDISLLESMMAFHTYAAGNYFATGVNPVPLGNAHPNICPYQAFAARDGYFNLAIGNDRLWEIFCRAVGHEEWIADSRFRTNQDRVTHRSELIPILEALFQTRSVSHWVSLLRQAKVPTGPIYQFSELYHDPYVTDRKMMFSLEHSTAGKVTQVALPVKFVTHPVDPKDYSAPPGLGQHTSQVLKDRGISPRE</sequence>
<feature type="region of interest" description="Disordered" evidence="2">
    <location>
        <begin position="362"/>
        <end position="386"/>
    </location>
</feature>
<dbReference type="InterPro" id="IPR050483">
    <property type="entry name" value="CoA-transferase_III_domain"/>
</dbReference>
<gene>
    <name evidence="3" type="ORF">C7B43_12355</name>
</gene>
<dbReference type="PANTHER" id="PTHR48207:SF3">
    <property type="entry name" value="SUCCINATE--HYDROXYMETHYLGLUTARATE COA-TRANSFERASE"/>
    <property type="match status" value="1"/>
</dbReference>
<keyword evidence="1 3" id="KW-0808">Transferase</keyword>
<accession>A0A2T2WY02</accession>
<dbReference type="Pfam" id="PF02515">
    <property type="entry name" value="CoA_transf_3"/>
    <property type="match status" value="1"/>
</dbReference>
<evidence type="ECO:0000313" key="3">
    <source>
        <dbReference type="EMBL" id="PSR27115.1"/>
    </source>
</evidence>
<dbReference type="InterPro" id="IPR003673">
    <property type="entry name" value="CoA-Trfase_fam_III"/>
</dbReference>
<proteinExistence type="predicted"/>
<dbReference type="PANTHER" id="PTHR48207">
    <property type="entry name" value="SUCCINATE--HYDROXYMETHYLGLUTARATE COA-TRANSFERASE"/>
    <property type="match status" value="1"/>
</dbReference>
<dbReference type="Gene3D" id="3.30.1540.10">
    <property type="entry name" value="formyl-coa transferase, domain 3"/>
    <property type="match status" value="1"/>
</dbReference>
<comment type="caution">
    <text evidence="3">The sequence shown here is derived from an EMBL/GenBank/DDBJ whole genome shotgun (WGS) entry which is preliminary data.</text>
</comment>
<protein>
    <submittedName>
        <fullName evidence="3">Formyl-CoA transferase</fullName>
    </submittedName>
</protein>
<name>A0A2T2WY02_9FIRM</name>
<organism evidence="3 4">
    <name type="scientific">Sulfobacillus benefaciens</name>
    <dbReference type="NCBI Taxonomy" id="453960"/>
    <lineage>
        <taxon>Bacteria</taxon>
        <taxon>Bacillati</taxon>
        <taxon>Bacillota</taxon>
        <taxon>Clostridia</taxon>
        <taxon>Eubacteriales</taxon>
        <taxon>Clostridiales Family XVII. Incertae Sedis</taxon>
        <taxon>Sulfobacillus</taxon>
    </lineage>
</organism>
<evidence type="ECO:0000256" key="2">
    <source>
        <dbReference type="SAM" id="MobiDB-lite"/>
    </source>
</evidence>
<dbReference type="Proteomes" id="UP000242699">
    <property type="component" value="Unassembled WGS sequence"/>
</dbReference>
<feature type="compositionally biased region" description="Basic and acidic residues" evidence="2">
    <location>
        <begin position="377"/>
        <end position="386"/>
    </location>
</feature>
<evidence type="ECO:0000313" key="4">
    <source>
        <dbReference type="Proteomes" id="UP000242699"/>
    </source>
</evidence>
<dbReference type="GO" id="GO:0008410">
    <property type="term" value="F:CoA-transferase activity"/>
    <property type="evidence" value="ECO:0007669"/>
    <property type="project" value="TreeGrafter"/>
</dbReference>
<reference evidence="3 4" key="1">
    <citation type="journal article" date="2014" name="BMC Genomics">
        <title>Comparison of environmental and isolate Sulfobacillus genomes reveals diverse carbon, sulfur, nitrogen, and hydrogen metabolisms.</title>
        <authorList>
            <person name="Justice N.B."/>
            <person name="Norman A."/>
            <person name="Brown C.T."/>
            <person name="Singh A."/>
            <person name="Thomas B.C."/>
            <person name="Banfield J.F."/>
        </authorList>
    </citation>
    <scope>NUCLEOTIDE SEQUENCE [LARGE SCALE GENOMIC DNA]</scope>
    <source>
        <strain evidence="3">AMDSBA1</strain>
    </source>
</reference>
<dbReference type="AlphaFoldDB" id="A0A2T2WY02"/>